<organism evidence="2 3">
    <name type="scientific">Jejudonia soesokkakensis</name>
    <dbReference type="NCBI Taxonomy" id="1323432"/>
    <lineage>
        <taxon>Bacteria</taxon>
        <taxon>Pseudomonadati</taxon>
        <taxon>Bacteroidota</taxon>
        <taxon>Flavobacteriia</taxon>
        <taxon>Flavobacteriales</taxon>
        <taxon>Flavobacteriaceae</taxon>
        <taxon>Jejudonia</taxon>
    </lineage>
</organism>
<evidence type="ECO:0000313" key="3">
    <source>
        <dbReference type="Proteomes" id="UP001596415"/>
    </source>
</evidence>
<comment type="caution">
    <text evidence="2">The sequence shown here is derived from an EMBL/GenBank/DDBJ whole genome shotgun (WGS) entry which is preliminary data.</text>
</comment>
<dbReference type="EMBL" id="JBHTBN010000001">
    <property type="protein sequence ID" value="MFC7356769.1"/>
    <property type="molecule type" value="Genomic_DNA"/>
</dbReference>
<dbReference type="Proteomes" id="UP001596415">
    <property type="component" value="Unassembled WGS sequence"/>
</dbReference>
<dbReference type="RefSeq" id="WP_380216613.1">
    <property type="nucleotide sequence ID" value="NZ_JBHTBN010000001.1"/>
</dbReference>
<name>A0ABW2MR03_9FLAO</name>
<feature type="transmembrane region" description="Helical" evidence="1">
    <location>
        <begin position="45"/>
        <end position="66"/>
    </location>
</feature>
<protein>
    <submittedName>
        <fullName evidence="2">Uncharacterized protein</fullName>
    </submittedName>
</protein>
<keyword evidence="1" id="KW-0812">Transmembrane</keyword>
<keyword evidence="3" id="KW-1185">Reference proteome</keyword>
<keyword evidence="1" id="KW-0472">Membrane</keyword>
<proteinExistence type="predicted"/>
<gene>
    <name evidence="2" type="ORF">ACFQO1_03645</name>
</gene>
<accession>A0ABW2MR03</accession>
<keyword evidence="1" id="KW-1133">Transmembrane helix</keyword>
<evidence type="ECO:0000256" key="1">
    <source>
        <dbReference type="SAM" id="Phobius"/>
    </source>
</evidence>
<evidence type="ECO:0000313" key="2">
    <source>
        <dbReference type="EMBL" id="MFC7356769.1"/>
    </source>
</evidence>
<feature type="transmembrane region" description="Helical" evidence="1">
    <location>
        <begin position="12"/>
        <end position="33"/>
    </location>
</feature>
<reference evidence="3" key="1">
    <citation type="journal article" date="2019" name="Int. J. Syst. Evol. Microbiol.">
        <title>The Global Catalogue of Microorganisms (GCM) 10K type strain sequencing project: providing services to taxonomists for standard genome sequencing and annotation.</title>
        <authorList>
            <consortium name="The Broad Institute Genomics Platform"/>
            <consortium name="The Broad Institute Genome Sequencing Center for Infectious Disease"/>
            <person name="Wu L."/>
            <person name="Ma J."/>
        </authorList>
    </citation>
    <scope>NUCLEOTIDE SEQUENCE [LARGE SCALE GENOMIC DNA]</scope>
    <source>
        <strain evidence="3">CGMCC 1.16306</strain>
    </source>
</reference>
<sequence>MFKRVITHKGFLKSVFILGLIYAIILLFLQWAMFGFSTALFSEGISPLFIITLLGAGLFCGFMVSFGKFWGKLKREDYKNQ</sequence>